<protein>
    <submittedName>
        <fullName evidence="2">Uncharacterized protein</fullName>
    </submittedName>
</protein>
<evidence type="ECO:0000313" key="3">
    <source>
        <dbReference type="Proteomes" id="UP000261811"/>
    </source>
</evidence>
<proteinExistence type="predicted"/>
<feature type="region of interest" description="Disordered" evidence="1">
    <location>
        <begin position="1"/>
        <end position="71"/>
    </location>
</feature>
<dbReference type="EMBL" id="QURH01000559">
    <property type="protein sequence ID" value="RFU39110.1"/>
    <property type="molecule type" value="Genomic_DNA"/>
</dbReference>
<sequence length="180" mass="19325">MPIAFPDAPQEGPQQTPEPAPRRPDERERTRTRPRARTREDDQAPTADSADSDPADADDQAAGQVVPFPGAGPVVVAEPGAALVLRETAREWLAEAGQTAAHAVDGTVWRARPPALRDSAARLQRAEWSGGVPLLRWLGWIYGYPALGARAVLLGLAWLLDHPSRLLVAAAITAVALYLH</sequence>
<gene>
    <name evidence="2" type="ORF">DZF91_24140</name>
</gene>
<reference evidence="2 3" key="1">
    <citation type="submission" date="2018-08" db="EMBL/GenBank/DDBJ databases">
        <title>Actinomadura jelena sp. nov., a novel Actinomycete isolated from soil in Chad.</title>
        <authorList>
            <person name="Shi L."/>
        </authorList>
    </citation>
    <scope>NUCLEOTIDE SEQUENCE [LARGE SCALE GENOMIC DNA]</scope>
    <source>
        <strain evidence="2 3">NEAU-G17</strain>
    </source>
</reference>
<feature type="compositionally biased region" description="Acidic residues" evidence="1">
    <location>
        <begin position="50"/>
        <end position="59"/>
    </location>
</feature>
<feature type="compositionally biased region" description="Basic and acidic residues" evidence="1">
    <location>
        <begin position="20"/>
        <end position="42"/>
    </location>
</feature>
<keyword evidence="3" id="KW-1185">Reference proteome</keyword>
<dbReference type="OrthoDB" id="5195669at2"/>
<dbReference type="AlphaFoldDB" id="A0A372JGM0"/>
<dbReference type="RefSeq" id="WP_117359584.1">
    <property type="nucleotide sequence ID" value="NZ_QURH01000559.1"/>
</dbReference>
<name>A0A372JGM0_9ACTN</name>
<organism evidence="2 3">
    <name type="scientific">Actinomadura logoneensis</name>
    <dbReference type="NCBI Taxonomy" id="2293572"/>
    <lineage>
        <taxon>Bacteria</taxon>
        <taxon>Bacillati</taxon>
        <taxon>Actinomycetota</taxon>
        <taxon>Actinomycetes</taxon>
        <taxon>Streptosporangiales</taxon>
        <taxon>Thermomonosporaceae</taxon>
        <taxon>Actinomadura</taxon>
    </lineage>
</organism>
<dbReference type="Proteomes" id="UP000261811">
    <property type="component" value="Unassembled WGS sequence"/>
</dbReference>
<comment type="caution">
    <text evidence="2">The sequence shown here is derived from an EMBL/GenBank/DDBJ whole genome shotgun (WGS) entry which is preliminary data.</text>
</comment>
<accession>A0A372JGM0</accession>
<evidence type="ECO:0000313" key="2">
    <source>
        <dbReference type="EMBL" id="RFU39110.1"/>
    </source>
</evidence>
<evidence type="ECO:0000256" key="1">
    <source>
        <dbReference type="SAM" id="MobiDB-lite"/>
    </source>
</evidence>
<feature type="compositionally biased region" description="Low complexity" evidence="1">
    <location>
        <begin position="60"/>
        <end position="71"/>
    </location>
</feature>